<dbReference type="RefSeq" id="WP_148353878.1">
    <property type="nucleotide sequence ID" value="NZ_JBHSBF010000005.1"/>
</dbReference>
<dbReference type="InterPro" id="IPR002018">
    <property type="entry name" value="CarbesteraseB"/>
</dbReference>
<evidence type="ECO:0000313" key="7">
    <source>
        <dbReference type="Proteomes" id="UP000322634"/>
    </source>
</evidence>
<sequence length="487" mass="51543">MAYLLQTKQGALRGRDNGGITAYLGVPYAKPPSGERRFGPPEPAEPWGGVRDATAFGPTAPKDDYIPMYVPLFPEVDIEGDDYLNLNIWTPGGGGLPVLVWIHGGAFTNGSNSVPEYDGTAFARDGVVFVGVNYRLGAEGFAYLDGAPANRGLLDQIAALQWVQDNIAAFGGDPGRVTVAGESAGAWCVQTLLSMPRAKGLFQRAIAQSGGAQHVLTPETGRLVAADLALRVNAEPTRESFARLSPATIARGVRAVVEEVQTAPDPDKWGDLALSAQPFAPTVDGDVLPGPPLDGSDPEVALLTGTTADEARLILVASGAIDAIDEDTLYASAAAYGLDADRALAVYRANRPDARPGDLLSAVVSDWYFRVPVVRSAEARAQERGRSNTWIYRFDWAAPELGSGHGVDIPFAFDTLDAPGLEARIGPEPPQSVADAFHAVWVAFVTTGDPGWAPYEPSARTVGLITDTVTAVDDPAGAERVLWEGRR</sequence>
<dbReference type="Gene3D" id="3.40.50.1820">
    <property type="entry name" value="alpha/beta hydrolase"/>
    <property type="match status" value="1"/>
</dbReference>
<evidence type="ECO:0000256" key="3">
    <source>
        <dbReference type="RuleBase" id="RU361235"/>
    </source>
</evidence>
<evidence type="ECO:0000259" key="5">
    <source>
        <dbReference type="Pfam" id="PF00135"/>
    </source>
</evidence>
<dbReference type="AlphaFoldDB" id="A0A5D0TUG0"/>
<dbReference type="EMBL" id="VSFF01000013">
    <property type="protein sequence ID" value="TYC09828.1"/>
    <property type="molecule type" value="Genomic_DNA"/>
</dbReference>
<dbReference type="PANTHER" id="PTHR11559">
    <property type="entry name" value="CARBOXYLESTERASE"/>
    <property type="match status" value="1"/>
</dbReference>
<feature type="domain" description="Carboxylesterase type B" evidence="5">
    <location>
        <begin position="5"/>
        <end position="458"/>
    </location>
</feature>
<evidence type="ECO:0000256" key="1">
    <source>
        <dbReference type="ARBA" id="ARBA00005964"/>
    </source>
</evidence>
<dbReference type="PROSITE" id="PS00122">
    <property type="entry name" value="CARBOXYLESTERASE_B_1"/>
    <property type="match status" value="1"/>
</dbReference>
<dbReference type="InterPro" id="IPR019826">
    <property type="entry name" value="Carboxylesterase_B_AS"/>
</dbReference>
<feature type="region of interest" description="Disordered" evidence="4">
    <location>
        <begin position="31"/>
        <end position="51"/>
    </location>
</feature>
<dbReference type="SUPFAM" id="SSF53474">
    <property type="entry name" value="alpha/beta-Hydrolases"/>
    <property type="match status" value="1"/>
</dbReference>
<dbReference type="EC" id="3.1.1.-" evidence="3"/>
<evidence type="ECO:0000256" key="2">
    <source>
        <dbReference type="ARBA" id="ARBA00022801"/>
    </source>
</evidence>
<evidence type="ECO:0000313" key="6">
    <source>
        <dbReference type="EMBL" id="TYC09828.1"/>
    </source>
</evidence>
<dbReference type="InterPro" id="IPR029058">
    <property type="entry name" value="AB_hydrolase_fold"/>
</dbReference>
<proteinExistence type="inferred from homology"/>
<dbReference type="OrthoDB" id="4308422at2"/>
<protein>
    <recommendedName>
        <fullName evidence="3">Carboxylic ester hydrolase</fullName>
        <ecNumber evidence="3">3.1.1.-</ecNumber>
    </recommendedName>
</protein>
<dbReference type="Pfam" id="PF00135">
    <property type="entry name" value="COesterase"/>
    <property type="match status" value="1"/>
</dbReference>
<organism evidence="6 7">
    <name type="scientific">Actinomadura syzygii</name>
    <dbReference type="NCBI Taxonomy" id="1427538"/>
    <lineage>
        <taxon>Bacteria</taxon>
        <taxon>Bacillati</taxon>
        <taxon>Actinomycetota</taxon>
        <taxon>Actinomycetes</taxon>
        <taxon>Streptosporangiales</taxon>
        <taxon>Thermomonosporaceae</taxon>
        <taxon>Actinomadura</taxon>
    </lineage>
</organism>
<name>A0A5D0TUG0_9ACTN</name>
<accession>A0A5D0TUG0</accession>
<comment type="caution">
    <text evidence="6">The sequence shown here is derived from an EMBL/GenBank/DDBJ whole genome shotgun (WGS) entry which is preliminary data.</text>
</comment>
<keyword evidence="7" id="KW-1185">Reference proteome</keyword>
<gene>
    <name evidence="6" type="ORF">FXF65_32425</name>
</gene>
<dbReference type="Proteomes" id="UP000322634">
    <property type="component" value="Unassembled WGS sequence"/>
</dbReference>
<reference evidence="6 7" key="1">
    <citation type="submission" date="2019-08" db="EMBL/GenBank/DDBJ databases">
        <title>Actinomadura sp. nov. CYP1-5 isolated from mountain soil.</title>
        <authorList>
            <person name="Songsumanus A."/>
            <person name="Kuncharoen N."/>
            <person name="Kudo T."/>
            <person name="Yuki M."/>
            <person name="Igarashi Y."/>
            <person name="Tanasupawat S."/>
        </authorList>
    </citation>
    <scope>NUCLEOTIDE SEQUENCE [LARGE SCALE GENOMIC DNA]</scope>
    <source>
        <strain evidence="6 7">GKU157</strain>
    </source>
</reference>
<evidence type="ECO:0000256" key="4">
    <source>
        <dbReference type="SAM" id="MobiDB-lite"/>
    </source>
</evidence>
<keyword evidence="2 3" id="KW-0378">Hydrolase</keyword>
<dbReference type="GO" id="GO:0016787">
    <property type="term" value="F:hydrolase activity"/>
    <property type="evidence" value="ECO:0007669"/>
    <property type="project" value="UniProtKB-KW"/>
</dbReference>
<comment type="similarity">
    <text evidence="1 3">Belongs to the type-B carboxylesterase/lipase family.</text>
</comment>
<dbReference type="InterPro" id="IPR050309">
    <property type="entry name" value="Type-B_Carboxylest/Lipase"/>
</dbReference>